<dbReference type="EMBL" id="JAZAVJ010000021">
    <property type="protein sequence ID" value="KAK7421605.1"/>
    <property type="molecule type" value="Genomic_DNA"/>
</dbReference>
<proteinExistence type="predicted"/>
<dbReference type="Proteomes" id="UP001498476">
    <property type="component" value="Unassembled WGS sequence"/>
</dbReference>
<comment type="caution">
    <text evidence="1">The sequence shown here is derived from an EMBL/GenBank/DDBJ whole genome shotgun (WGS) entry which is preliminary data.</text>
</comment>
<accession>A0ABR1HK86</accession>
<protein>
    <submittedName>
        <fullName evidence="1">Uncharacterized protein</fullName>
    </submittedName>
</protein>
<keyword evidence="2" id="KW-1185">Reference proteome</keyword>
<dbReference type="SUPFAM" id="SSF53335">
    <property type="entry name" value="S-adenosyl-L-methionine-dependent methyltransferases"/>
    <property type="match status" value="1"/>
</dbReference>
<organism evidence="1 2">
    <name type="scientific">Neonectria punicea</name>
    <dbReference type="NCBI Taxonomy" id="979145"/>
    <lineage>
        <taxon>Eukaryota</taxon>
        <taxon>Fungi</taxon>
        <taxon>Dikarya</taxon>
        <taxon>Ascomycota</taxon>
        <taxon>Pezizomycotina</taxon>
        <taxon>Sordariomycetes</taxon>
        <taxon>Hypocreomycetidae</taxon>
        <taxon>Hypocreales</taxon>
        <taxon>Nectriaceae</taxon>
        <taxon>Neonectria</taxon>
    </lineage>
</organism>
<evidence type="ECO:0000313" key="1">
    <source>
        <dbReference type="EMBL" id="KAK7421605.1"/>
    </source>
</evidence>
<reference evidence="1 2" key="1">
    <citation type="journal article" date="2025" name="Microbiol. Resour. Announc.">
        <title>Draft genome sequences for Neonectria magnoliae and Neonectria punicea, canker pathogens of Liriodendron tulipifera and Acer saccharum in West Virginia.</title>
        <authorList>
            <person name="Petronek H.M."/>
            <person name="Kasson M.T."/>
            <person name="Metheny A.M."/>
            <person name="Stauder C.M."/>
            <person name="Lovett B."/>
            <person name="Lynch S.C."/>
            <person name="Garnas J.R."/>
            <person name="Kasson L.R."/>
            <person name="Stajich J.E."/>
        </authorList>
    </citation>
    <scope>NUCLEOTIDE SEQUENCE [LARGE SCALE GENOMIC DNA]</scope>
    <source>
        <strain evidence="1 2">NRRL 64653</strain>
    </source>
</reference>
<dbReference type="Pfam" id="PF13489">
    <property type="entry name" value="Methyltransf_23"/>
    <property type="match status" value="1"/>
</dbReference>
<sequence>MAETQTEPHIEVDTASSVCVESRLTPHSIAIIRSPFDFIFCRYMACCILDWPKLTKSNYDNLKPGGWAEFQDYDLQYYSDDGSLTDKHSILTWINTLLDVARTLKREPCPGPK</sequence>
<evidence type="ECO:0000313" key="2">
    <source>
        <dbReference type="Proteomes" id="UP001498476"/>
    </source>
</evidence>
<dbReference type="Gene3D" id="3.40.50.150">
    <property type="entry name" value="Vaccinia Virus protein VP39"/>
    <property type="match status" value="1"/>
</dbReference>
<dbReference type="InterPro" id="IPR029063">
    <property type="entry name" value="SAM-dependent_MTases_sf"/>
</dbReference>
<name>A0ABR1HK86_9HYPO</name>
<gene>
    <name evidence="1" type="ORF">QQX98_002072</name>
</gene>